<organism evidence="14 15">
    <name type="scientific">Longimonas halophila</name>
    <dbReference type="NCBI Taxonomy" id="1469170"/>
    <lineage>
        <taxon>Bacteria</taxon>
        <taxon>Pseudomonadati</taxon>
        <taxon>Rhodothermota</taxon>
        <taxon>Rhodothermia</taxon>
        <taxon>Rhodothermales</taxon>
        <taxon>Salisaetaceae</taxon>
        <taxon>Longimonas</taxon>
    </lineage>
</organism>
<comment type="caution">
    <text evidence="14">The sequence shown here is derived from an EMBL/GenBank/DDBJ whole genome shotgun (WGS) entry which is preliminary data.</text>
</comment>
<dbReference type="GO" id="GO:0004156">
    <property type="term" value="F:dihydropteroate synthase activity"/>
    <property type="evidence" value="ECO:0007669"/>
    <property type="project" value="UniProtKB-EC"/>
</dbReference>
<dbReference type="CDD" id="cd00739">
    <property type="entry name" value="DHPS"/>
    <property type="match status" value="1"/>
</dbReference>
<evidence type="ECO:0000256" key="11">
    <source>
        <dbReference type="ARBA" id="ARBA00030193"/>
    </source>
</evidence>
<dbReference type="GO" id="GO:0046654">
    <property type="term" value="P:tetrahydrofolate biosynthetic process"/>
    <property type="evidence" value="ECO:0007669"/>
    <property type="project" value="UniProtKB-UniPathway"/>
</dbReference>
<dbReference type="Proteomes" id="UP000221024">
    <property type="component" value="Unassembled WGS sequence"/>
</dbReference>
<comment type="cofactor">
    <cofactor evidence="2 12">
        <name>Mg(2+)</name>
        <dbReference type="ChEBI" id="CHEBI:18420"/>
    </cofactor>
</comment>
<comment type="function">
    <text evidence="12">Catalyzes the condensation of para-aminobenzoate (pABA) with 6-hydroxymethyl-7,8-dihydropterin diphosphate (DHPt-PP) to form 7,8-dihydropteroate (H2Pte), the immediate precursor of folate derivatives.</text>
</comment>
<evidence type="ECO:0000256" key="10">
    <source>
        <dbReference type="ARBA" id="ARBA00022909"/>
    </source>
</evidence>
<dbReference type="UniPathway" id="UPA00077">
    <property type="reaction ID" value="UER00156"/>
</dbReference>
<evidence type="ECO:0000256" key="6">
    <source>
        <dbReference type="ARBA" id="ARBA00016919"/>
    </source>
</evidence>
<protein>
    <recommendedName>
        <fullName evidence="6 12">Dihydropteroate synthase</fullName>
        <shortName evidence="12">DHPS</shortName>
        <ecNumber evidence="5 12">2.5.1.15</ecNumber>
    </recommendedName>
    <alternativeName>
        <fullName evidence="11 12">Dihydropteroate pyrophosphorylase</fullName>
    </alternativeName>
</protein>
<evidence type="ECO:0000313" key="15">
    <source>
        <dbReference type="Proteomes" id="UP000221024"/>
    </source>
</evidence>
<keyword evidence="9 12" id="KW-0460">Magnesium</keyword>
<dbReference type="GO" id="GO:0005829">
    <property type="term" value="C:cytosol"/>
    <property type="evidence" value="ECO:0007669"/>
    <property type="project" value="TreeGrafter"/>
</dbReference>
<keyword evidence="10 12" id="KW-0289">Folate biosynthesis</keyword>
<evidence type="ECO:0000256" key="3">
    <source>
        <dbReference type="ARBA" id="ARBA00004763"/>
    </source>
</evidence>
<sequence>MTATASTRHVLQCKAHPLDCRTTTRILGVLNVTPDSFSDGGKYMAVEDAVARALAMRDAGADVIDIGGESTRPSGREYGSGAAKVARQEEIDRVVPVVKRLHEEDPELLLSVDTYKPEVAEAALKAGAHIINDITGLRIHPETAEVAADHGAPLIVMHSLGRPGAMPHGQTYGNLMQAVCDGLEQAVARAASAGVDDIVVDPGFGFAKSHADNLRLINALDRLTALERPILIGVSRKSSIGAALGTPDAPAPVGKRLHGSLAATALAVQQGARLVRTHDVAATAEALRVADAVRDPDRLSLD</sequence>
<dbReference type="InterPro" id="IPR000489">
    <property type="entry name" value="Pterin-binding_dom"/>
</dbReference>
<accession>A0A2H3PAL0</accession>
<keyword evidence="7 12" id="KW-0808">Transferase</keyword>
<comment type="pathway">
    <text evidence="3 12">Cofactor biosynthesis; tetrahydrofolate biosynthesis; 7,8-dihydrofolate from 2-amino-4-hydroxy-6-hydroxymethyl-7,8-dihydropteridine diphosphate and 4-aminobenzoate: step 1/2.</text>
</comment>
<dbReference type="NCBIfam" id="TIGR01496">
    <property type="entry name" value="DHPS"/>
    <property type="match status" value="1"/>
</dbReference>
<dbReference type="PROSITE" id="PS00793">
    <property type="entry name" value="DHPS_2"/>
    <property type="match status" value="1"/>
</dbReference>
<evidence type="ECO:0000256" key="4">
    <source>
        <dbReference type="ARBA" id="ARBA00009503"/>
    </source>
</evidence>
<feature type="domain" description="Pterin-binding" evidence="13">
    <location>
        <begin position="24"/>
        <end position="288"/>
    </location>
</feature>
<comment type="similarity">
    <text evidence="4 12">Belongs to the DHPS family.</text>
</comment>
<keyword evidence="15" id="KW-1185">Reference proteome</keyword>
<dbReference type="PANTHER" id="PTHR20941">
    <property type="entry name" value="FOLATE SYNTHESIS PROTEINS"/>
    <property type="match status" value="1"/>
</dbReference>
<dbReference type="Pfam" id="PF00809">
    <property type="entry name" value="Pterin_bind"/>
    <property type="match status" value="1"/>
</dbReference>
<dbReference type="GO" id="GO:0046872">
    <property type="term" value="F:metal ion binding"/>
    <property type="evidence" value="ECO:0007669"/>
    <property type="project" value="UniProtKB-KW"/>
</dbReference>
<name>A0A2H3PAL0_9BACT</name>
<reference evidence="14 15" key="1">
    <citation type="submission" date="2017-10" db="EMBL/GenBank/DDBJ databases">
        <title>Draft genome of Longimonas halophila.</title>
        <authorList>
            <person name="Goh K.M."/>
            <person name="Shamsir M.S."/>
            <person name="Lim S.W."/>
        </authorList>
    </citation>
    <scope>NUCLEOTIDE SEQUENCE [LARGE SCALE GENOMIC DNA]</scope>
    <source>
        <strain evidence="14 15">KCTC 42399</strain>
    </source>
</reference>
<dbReference type="FunFam" id="3.20.20.20:FF:000006">
    <property type="entry name" value="Dihydropteroate synthase"/>
    <property type="match status" value="1"/>
</dbReference>
<evidence type="ECO:0000256" key="7">
    <source>
        <dbReference type="ARBA" id="ARBA00022679"/>
    </source>
</evidence>
<dbReference type="EC" id="2.5.1.15" evidence="5 12"/>
<evidence type="ECO:0000256" key="8">
    <source>
        <dbReference type="ARBA" id="ARBA00022723"/>
    </source>
</evidence>
<dbReference type="GO" id="GO:0046656">
    <property type="term" value="P:folic acid biosynthetic process"/>
    <property type="evidence" value="ECO:0007669"/>
    <property type="project" value="UniProtKB-KW"/>
</dbReference>
<dbReference type="InterPro" id="IPR045031">
    <property type="entry name" value="DHP_synth-like"/>
</dbReference>
<dbReference type="PROSITE" id="PS50972">
    <property type="entry name" value="PTERIN_BINDING"/>
    <property type="match status" value="1"/>
</dbReference>
<gene>
    <name evidence="14" type="primary">folP</name>
    <name evidence="14" type="ORF">CRI93_00845</name>
</gene>
<dbReference type="OrthoDB" id="9811744at2"/>
<evidence type="ECO:0000313" key="14">
    <source>
        <dbReference type="EMBL" id="PEN09308.1"/>
    </source>
</evidence>
<evidence type="ECO:0000259" key="13">
    <source>
        <dbReference type="PROSITE" id="PS50972"/>
    </source>
</evidence>
<dbReference type="Gene3D" id="3.20.20.20">
    <property type="entry name" value="Dihydropteroate synthase-like"/>
    <property type="match status" value="1"/>
</dbReference>
<dbReference type="InterPro" id="IPR011005">
    <property type="entry name" value="Dihydropteroate_synth-like_sf"/>
</dbReference>
<dbReference type="PROSITE" id="PS00792">
    <property type="entry name" value="DHPS_1"/>
    <property type="match status" value="1"/>
</dbReference>
<dbReference type="InterPro" id="IPR006390">
    <property type="entry name" value="DHP_synth_dom"/>
</dbReference>
<proteinExistence type="inferred from homology"/>
<dbReference type="EMBL" id="PDEP01000001">
    <property type="protein sequence ID" value="PEN09308.1"/>
    <property type="molecule type" value="Genomic_DNA"/>
</dbReference>
<evidence type="ECO:0000256" key="12">
    <source>
        <dbReference type="RuleBase" id="RU361205"/>
    </source>
</evidence>
<evidence type="ECO:0000256" key="5">
    <source>
        <dbReference type="ARBA" id="ARBA00012458"/>
    </source>
</evidence>
<evidence type="ECO:0000256" key="1">
    <source>
        <dbReference type="ARBA" id="ARBA00000012"/>
    </source>
</evidence>
<dbReference type="SUPFAM" id="SSF51717">
    <property type="entry name" value="Dihydropteroate synthetase-like"/>
    <property type="match status" value="1"/>
</dbReference>
<dbReference type="AlphaFoldDB" id="A0A2H3PAL0"/>
<evidence type="ECO:0000256" key="2">
    <source>
        <dbReference type="ARBA" id="ARBA00001946"/>
    </source>
</evidence>
<keyword evidence="8 12" id="KW-0479">Metal-binding</keyword>
<evidence type="ECO:0000256" key="9">
    <source>
        <dbReference type="ARBA" id="ARBA00022842"/>
    </source>
</evidence>
<comment type="catalytic activity">
    <reaction evidence="1">
        <text>(7,8-dihydropterin-6-yl)methyl diphosphate + 4-aminobenzoate = 7,8-dihydropteroate + diphosphate</text>
        <dbReference type="Rhea" id="RHEA:19949"/>
        <dbReference type="ChEBI" id="CHEBI:17836"/>
        <dbReference type="ChEBI" id="CHEBI:17839"/>
        <dbReference type="ChEBI" id="CHEBI:33019"/>
        <dbReference type="ChEBI" id="CHEBI:72950"/>
        <dbReference type="EC" id="2.5.1.15"/>
    </reaction>
</comment>
<dbReference type="RefSeq" id="WP_098060707.1">
    <property type="nucleotide sequence ID" value="NZ_PDEP01000001.1"/>
</dbReference>
<dbReference type="PANTHER" id="PTHR20941:SF1">
    <property type="entry name" value="FOLIC ACID SYNTHESIS PROTEIN FOL1"/>
    <property type="match status" value="1"/>
</dbReference>